<gene>
    <name evidence="2" type="ORF">HNR78_003447</name>
</gene>
<dbReference type="SMART" id="SM00091">
    <property type="entry name" value="PAS"/>
    <property type="match status" value="1"/>
</dbReference>
<reference evidence="2 3" key="1">
    <citation type="submission" date="2020-08" db="EMBL/GenBank/DDBJ databases">
        <title>Genomic Encyclopedia of Type Strains, Phase IV (KMG-IV): sequencing the most valuable type-strain genomes for metagenomic binning, comparative biology and taxonomic classification.</title>
        <authorList>
            <person name="Goeker M."/>
        </authorList>
    </citation>
    <scope>NUCLEOTIDE SEQUENCE [LARGE SCALE GENOMIC DNA]</scope>
    <source>
        <strain evidence="2 3">DSM 14590</strain>
    </source>
</reference>
<dbReference type="EMBL" id="JACICZ010000031">
    <property type="protein sequence ID" value="MBB3870470.1"/>
    <property type="molecule type" value="Genomic_DNA"/>
</dbReference>
<protein>
    <submittedName>
        <fullName evidence="2">Sensor histidine kinase regulating citrate/malate metabolism</fullName>
    </submittedName>
</protein>
<dbReference type="GeneID" id="94900393"/>
<dbReference type="RefSeq" id="WP_062754370.1">
    <property type="nucleotide sequence ID" value="NZ_BDAQ01000004.1"/>
</dbReference>
<evidence type="ECO:0000313" key="3">
    <source>
        <dbReference type="Proteomes" id="UP000613002"/>
    </source>
</evidence>
<dbReference type="AlphaFoldDB" id="A0AA89NMC8"/>
<sequence>MKQTIIDPHIWESIFSSIHNGVIVVDRNMKILLINSSAKKLLQIENENWEGKDIRELIPTTQLPHVLESGTSSIGVKMNIAGRQCLVNRTPFVPGWRISWSNQRSPRYIRNGTLSFSF</sequence>
<dbReference type="InterPro" id="IPR035965">
    <property type="entry name" value="PAS-like_dom_sf"/>
</dbReference>
<dbReference type="SUPFAM" id="SSF55785">
    <property type="entry name" value="PYP-like sensor domain (PAS domain)"/>
    <property type="match status" value="1"/>
</dbReference>
<dbReference type="Proteomes" id="UP000613002">
    <property type="component" value="Unassembled WGS sequence"/>
</dbReference>
<dbReference type="Gene3D" id="3.30.450.20">
    <property type="entry name" value="PAS domain"/>
    <property type="match status" value="1"/>
</dbReference>
<dbReference type="GO" id="GO:0016301">
    <property type="term" value="F:kinase activity"/>
    <property type="evidence" value="ECO:0007669"/>
    <property type="project" value="UniProtKB-KW"/>
</dbReference>
<keyword evidence="2" id="KW-0808">Transferase</keyword>
<accession>A0AA89NMC8</accession>
<name>A0AA89NMC8_9BACL</name>
<dbReference type="InterPro" id="IPR000014">
    <property type="entry name" value="PAS"/>
</dbReference>
<comment type="caution">
    <text evidence="2">The sequence shown here is derived from an EMBL/GenBank/DDBJ whole genome shotgun (WGS) entry which is preliminary data.</text>
</comment>
<proteinExistence type="predicted"/>
<dbReference type="Pfam" id="PF00989">
    <property type="entry name" value="PAS"/>
    <property type="match status" value="1"/>
</dbReference>
<dbReference type="CDD" id="cd00130">
    <property type="entry name" value="PAS"/>
    <property type="match status" value="1"/>
</dbReference>
<dbReference type="InterPro" id="IPR013767">
    <property type="entry name" value="PAS_fold"/>
</dbReference>
<dbReference type="NCBIfam" id="TIGR00229">
    <property type="entry name" value="sensory_box"/>
    <property type="match status" value="1"/>
</dbReference>
<keyword evidence="3" id="KW-1185">Reference proteome</keyword>
<evidence type="ECO:0000313" key="2">
    <source>
        <dbReference type="EMBL" id="MBB3870470.1"/>
    </source>
</evidence>
<organism evidence="2 3">
    <name type="scientific">Parageobacillus toebii NBRC 107807</name>
    <dbReference type="NCBI Taxonomy" id="1223503"/>
    <lineage>
        <taxon>Bacteria</taxon>
        <taxon>Bacillati</taxon>
        <taxon>Bacillota</taxon>
        <taxon>Bacilli</taxon>
        <taxon>Bacillales</taxon>
        <taxon>Anoxybacillaceae</taxon>
        <taxon>Parageobacillus</taxon>
    </lineage>
</organism>
<dbReference type="GO" id="GO:0006355">
    <property type="term" value="P:regulation of DNA-templated transcription"/>
    <property type="evidence" value="ECO:0007669"/>
    <property type="project" value="InterPro"/>
</dbReference>
<keyword evidence="2" id="KW-0418">Kinase</keyword>
<evidence type="ECO:0000259" key="1">
    <source>
        <dbReference type="SMART" id="SM00091"/>
    </source>
</evidence>
<feature type="domain" description="PAS" evidence="1">
    <location>
        <begin position="9"/>
        <end position="75"/>
    </location>
</feature>